<dbReference type="EMBL" id="CP058215">
    <property type="protein sequence ID" value="QLC49906.1"/>
    <property type="molecule type" value="Genomic_DNA"/>
</dbReference>
<dbReference type="InterPro" id="IPR005674">
    <property type="entry name" value="CocE/Ser_esterase"/>
</dbReference>
<evidence type="ECO:0000256" key="1">
    <source>
        <dbReference type="ARBA" id="ARBA00022801"/>
    </source>
</evidence>
<evidence type="ECO:0000259" key="2">
    <source>
        <dbReference type="SMART" id="SM00939"/>
    </source>
</evidence>
<dbReference type="InterPro" id="IPR050585">
    <property type="entry name" value="Xaa-Pro_dipeptidyl-ppase/CocE"/>
</dbReference>
<dbReference type="PANTHER" id="PTHR43056:SF10">
    <property type="entry name" value="COCE_NOND FAMILY, PUTATIVE (AFU_ORTHOLOGUE AFUA_7G00600)-RELATED"/>
    <property type="match status" value="1"/>
</dbReference>
<organism evidence="3 4">
    <name type="scientific">Methanolobus zinderi</name>
    <dbReference type="NCBI Taxonomy" id="536044"/>
    <lineage>
        <taxon>Archaea</taxon>
        <taxon>Methanobacteriati</taxon>
        <taxon>Methanobacteriota</taxon>
        <taxon>Stenosarchaea group</taxon>
        <taxon>Methanomicrobia</taxon>
        <taxon>Methanosarcinales</taxon>
        <taxon>Methanosarcinaceae</taxon>
        <taxon>Methanolobus</taxon>
    </lineage>
</organism>
<dbReference type="InterPro" id="IPR008979">
    <property type="entry name" value="Galactose-bd-like_sf"/>
</dbReference>
<dbReference type="SUPFAM" id="SSF49785">
    <property type="entry name" value="Galactose-binding domain-like"/>
    <property type="match status" value="1"/>
</dbReference>
<dbReference type="PANTHER" id="PTHR43056">
    <property type="entry name" value="PEPTIDASE S9 PROLYL OLIGOPEPTIDASE"/>
    <property type="match status" value="1"/>
</dbReference>
<reference evidence="3 4" key="1">
    <citation type="submission" date="2020-06" db="EMBL/GenBank/DDBJ databases">
        <title>Methanolobus halotolerans sp. nov., isolated from a saline lake Tus in Siberia.</title>
        <authorList>
            <person name="Shen Y."/>
            <person name="Chen S.-C."/>
            <person name="Lai M.-C."/>
            <person name="Huang H.-H."/>
            <person name="Chiu H.-H."/>
            <person name="Tang S.-L."/>
            <person name="Rogozin D.Y."/>
            <person name="Degermendzhy A.G."/>
        </authorList>
    </citation>
    <scope>NUCLEOTIDE SEQUENCE [LARGE SCALE GENOMIC DNA]</scope>
    <source>
        <strain evidence="3 4">DSM 21339</strain>
    </source>
</reference>
<dbReference type="Proteomes" id="UP000509594">
    <property type="component" value="Chromosome"/>
</dbReference>
<proteinExistence type="predicted"/>
<dbReference type="InterPro" id="IPR013736">
    <property type="entry name" value="Xaa-Pro_dipept_C"/>
</dbReference>
<gene>
    <name evidence="3" type="ORF">HWN40_06405</name>
</gene>
<dbReference type="GeneID" id="55821290"/>
<keyword evidence="1 3" id="KW-0378">Hydrolase</keyword>
<dbReference type="Pfam" id="PF08530">
    <property type="entry name" value="PepX_C"/>
    <property type="match status" value="1"/>
</dbReference>
<dbReference type="RefSeq" id="WP_176964962.1">
    <property type="nucleotide sequence ID" value="NZ_CP058215.1"/>
</dbReference>
<dbReference type="NCBIfam" id="TIGR00976">
    <property type="entry name" value="CocE_NonD"/>
    <property type="match status" value="1"/>
</dbReference>
<dbReference type="Gene3D" id="2.60.120.260">
    <property type="entry name" value="Galactose-binding domain-like"/>
    <property type="match status" value="1"/>
</dbReference>
<dbReference type="AlphaFoldDB" id="A0A7D5I0L9"/>
<evidence type="ECO:0000313" key="4">
    <source>
        <dbReference type="Proteomes" id="UP000509594"/>
    </source>
</evidence>
<dbReference type="InterPro" id="IPR000383">
    <property type="entry name" value="Xaa-Pro-like_dom"/>
</dbReference>
<evidence type="ECO:0000313" key="3">
    <source>
        <dbReference type="EMBL" id="QLC49906.1"/>
    </source>
</evidence>
<dbReference type="SMART" id="SM00939">
    <property type="entry name" value="PepX_C"/>
    <property type="match status" value="1"/>
</dbReference>
<protein>
    <submittedName>
        <fullName evidence="3">CocE/NonD family hydrolase</fullName>
    </submittedName>
</protein>
<dbReference type="InterPro" id="IPR029058">
    <property type="entry name" value="AB_hydrolase_fold"/>
</dbReference>
<dbReference type="KEGG" id="mzi:HWN40_06405"/>
<dbReference type="Gene3D" id="3.40.50.1820">
    <property type="entry name" value="alpha/beta hydrolase"/>
    <property type="match status" value="2"/>
</dbReference>
<keyword evidence="4" id="KW-1185">Reference proteome</keyword>
<dbReference type="SUPFAM" id="SSF53474">
    <property type="entry name" value="alpha/beta-Hydrolases"/>
    <property type="match status" value="1"/>
</dbReference>
<accession>A0A7D5I0L9</accession>
<feature type="domain" description="Xaa-Pro dipeptidyl-peptidase C-terminal" evidence="2">
    <location>
        <begin position="289"/>
        <end position="535"/>
    </location>
</feature>
<name>A0A7D5I0L9_9EURY</name>
<sequence length="668" mass="76649">MSKPDSSSFRELENVWITMPDGCNLTAKIWLPENAEKDPVPAILEYIPYRKRDFKAIRDSRMHRYFAQQGYACLRVDLRGSGDSEGILKDEYLPTELKDGVDVLKWIAAQPWCDGNIGMMGISWGGFNALQIAAMDPPELKAVITVSSSDERYTDDVHYMGGCMLTDNLSWASNMFSYNSIPPDPAIVGERWKDMWLERLEGSDLWLKKWLEHQHRDDYWKHASIAEDYGAIKCPVFAVSGWADGYSNTVFRLLEHLDVPVKGLIGGWGHKYPHLGDPCHSIDFLNESVKWWDHWLKGVDTGQDNEPAIRVWMQDSVSPLIAKRPGRWVAEEKWPSRRIEMKEFILSPGRINFEPVNTVKEEMRIISPLSVGLFAGKWYSYSESTDRPHDQTEEDGGALVFDSPELEEDIEIFGAPEIELELSSDKAIAMIAVRLNDMCKEGTSTRVSYGLLNLTHRNGHENPQKLDEGYFYRIRLQMNYVAQCFPAGNRIRVSISTSYWPFAWPSPEPFTLSIKSGGKLFLPIRPRDDRDEKLPEMGSPMMAEPVPTTLLAPAKREWTVTHNLSSNEVKQKIINNDSRIHLDDIDLELKKDTTEVYSYFNNNYDTVRGEVNTIRSLKRGDWHAISITRTVLTSTRTHFRIRAILDAYEGDTRFFSKSWDETIPRDMI</sequence>
<dbReference type="Pfam" id="PF02129">
    <property type="entry name" value="Peptidase_S15"/>
    <property type="match status" value="1"/>
</dbReference>
<dbReference type="GO" id="GO:0008239">
    <property type="term" value="F:dipeptidyl-peptidase activity"/>
    <property type="evidence" value="ECO:0007669"/>
    <property type="project" value="InterPro"/>
</dbReference>